<name>A0ABS2ALC6_9ACTN</name>
<accession>A0ABS2ALC6</accession>
<keyword evidence="3" id="KW-1185">Reference proteome</keyword>
<dbReference type="Proteomes" id="UP000632138">
    <property type="component" value="Unassembled WGS sequence"/>
</dbReference>
<proteinExistence type="predicted"/>
<feature type="signal peptide" evidence="1">
    <location>
        <begin position="1"/>
        <end position="19"/>
    </location>
</feature>
<gene>
    <name evidence="2" type="ORF">JIG36_34630</name>
</gene>
<reference evidence="2 3" key="1">
    <citation type="submission" date="2021-01" db="EMBL/GenBank/DDBJ databases">
        <title>Actinoplanes sp. nov. LDG1-06 isolated from lichen.</title>
        <authorList>
            <person name="Saeng-In P."/>
            <person name="Phongsopitanun W."/>
            <person name="Kanchanasin P."/>
            <person name="Yuki M."/>
            <person name="Kudo T."/>
            <person name="Ohkuma M."/>
            <person name="Tanasupawat S."/>
        </authorList>
    </citation>
    <scope>NUCLEOTIDE SEQUENCE [LARGE SCALE GENOMIC DNA]</scope>
    <source>
        <strain evidence="2 3">LDG1-06</strain>
    </source>
</reference>
<evidence type="ECO:0000313" key="2">
    <source>
        <dbReference type="EMBL" id="MBM2620649.1"/>
    </source>
</evidence>
<organism evidence="2 3">
    <name type="scientific">Paractinoplanes ovalisporus</name>
    <dbReference type="NCBI Taxonomy" id="2810368"/>
    <lineage>
        <taxon>Bacteria</taxon>
        <taxon>Bacillati</taxon>
        <taxon>Actinomycetota</taxon>
        <taxon>Actinomycetes</taxon>
        <taxon>Micromonosporales</taxon>
        <taxon>Micromonosporaceae</taxon>
        <taxon>Paractinoplanes</taxon>
    </lineage>
</organism>
<keyword evidence="1" id="KW-0732">Signal</keyword>
<dbReference type="PROSITE" id="PS51257">
    <property type="entry name" value="PROKAR_LIPOPROTEIN"/>
    <property type="match status" value="1"/>
</dbReference>
<evidence type="ECO:0008006" key="4">
    <source>
        <dbReference type="Google" id="ProtNLM"/>
    </source>
</evidence>
<dbReference type="EMBL" id="JAENHP010000015">
    <property type="protein sequence ID" value="MBM2620649.1"/>
    <property type="molecule type" value="Genomic_DNA"/>
</dbReference>
<sequence>MTRTRMVGLGAVVAVAAVAGCSGGDAPESVAGAADPVAAAQAASQGSGAKVCALLKTSEVEAVFGTTVKTPEPTDGPIVANCGFKADGAGFHLVATVSAYQDKTQGQFDEQKAYQEGNEPVSGLGDEAYAVTSGHETIVSFRQGDRIGEIAKVYTGSRDEAKTAEDTETMIGLARQMSARL</sequence>
<evidence type="ECO:0000313" key="3">
    <source>
        <dbReference type="Proteomes" id="UP000632138"/>
    </source>
</evidence>
<protein>
    <recommendedName>
        <fullName evidence="4">DUF3558 domain-containing protein</fullName>
    </recommendedName>
</protein>
<evidence type="ECO:0000256" key="1">
    <source>
        <dbReference type="SAM" id="SignalP"/>
    </source>
</evidence>
<dbReference type="RefSeq" id="WP_203380626.1">
    <property type="nucleotide sequence ID" value="NZ_JAENHP010000015.1"/>
</dbReference>
<feature type="chain" id="PRO_5045755930" description="DUF3558 domain-containing protein" evidence="1">
    <location>
        <begin position="20"/>
        <end position="181"/>
    </location>
</feature>
<comment type="caution">
    <text evidence="2">The sequence shown here is derived from an EMBL/GenBank/DDBJ whole genome shotgun (WGS) entry which is preliminary data.</text>
</comment>